<evidence type="ECO:0000313" key="10">
    <source>
        <dbReference type="Proteomes" id="UP000598633"/>
    </source>
</evidence>
<name>A0A8J7CN03_9BACT</name>
<comment type="similarity">
    <text evidence="3">Belongs to the peptidase M24B family.</text>
</comment>
<dbReference type="InterPro" id="IPR029149">
    <property type="entry name" value="Creatin/AminoP/Spt16_N"/>
</dbReference>
<evidence type="ECO:0000256" key="7">
    <source>
        <dbReference type="ARBA" id="ARBA00023211"/>
    </source>
</evidence>
<organism evidence="9 10">
    <name type="scientific">Candidatus Sulfomarinibacter kjeldsenii</name>
    <dbReference type="NCBI Taxonomy" id="2885994"/>
    <lineage>
        <taxon>Bacteria</taxon>
        <taxon>Pseudomonadati</taxon>
        <taxon>Acidobacteriota</taxon>
        <taxon>Thermoanaerobaculia</taxon>
        <taxon>Thermoanaerobaculales</taxon>
        <taxon>Candidatus Sulfomarinibacteraceae</taxon>
        <taxon>Candidatus Sulfomarinibacter</taxon>
    </lineage>
</organism>
<dbReference type="Proteomes" id="UP000598633">
    <property type="component" value="Unassembled WGS sequence"/>
</dbReference>
<dbReference type="SUPFAM" id="SSF55920">
    <property type="entry name" value="Creatinase/aminopeptidase"/>
    <property type="match status" value="1"/>
</dbReference>
<dbReference type="PANTHER" id="PTHR43226">
    <property type="entry name" value="XAA-PRO AMINOPEPTIDASE 3"/>
    <property type="match status" value="1"/>
</dbReference>
<dbReference type="InterPro" id="IPR000994">
    <property type="entry name" value="Pept_M24"/>
</dbReference>
<evidence type="ECO:0000256" key="6">
    <source>
        <dbReference type="ARBA" id="ARBA00022801"/>
    </source>
</evidence>
<evidence type="ECO:0000256" key="3">
    <source>
        <dbReference type="ARBA" id="ARBA00008766"/>
    </source>
</evidence>
<protein>
    <recommendedName>
        <fullName evidence="4">Xaa-Pro aminopeptidase</fullName>
        <ecNumber evidence="4">3.4.11.9</ecNumber>
    </recommendedName>
</protein>
<dbReference type="InterPro" id="IPR007865">
    <property type="entry name" value="Aminopep_P_N"/>
</dbReference>
<evidence type="ECO:0000259" key="8">
    <source>
        <dbReference type="SMART" id="SM01011"/>
    </source>
</evidence>
<keyword evidence="9" id="KW-0031">Aminopeptidase</keyword>
<evidence type="ECO:0000256" key="5">
    <source>
        <dbReference type="ARBA" id="ARBA00022723"/>
    </source>
</evidence>
<keyword evidence="9" id="KW-0645">Protease</keyword>
<dbReference type="InterPro" id="IPR052433">
    <property type="entry name" value="X-Pro_dipept-like"/>
</dbReference>
<evidence type="ECO:0000256" key="1">
    <source>
        <dbReference type="ARBA" id="ARBA00001424"/>
    </source>
</evidence>
<keyword evidence="5" id="KW-0479">Metal-binding</keyword>
<evidence type="ECO:0000256" key="4">
    <source>
        <dbReference type="ARBA" id="ARBA00012574"/>
    </source>
</evidence>
<proteinExistence type="inferred from homology"/>
<dbReference type="InterPro" id="IPR036005">
    <property type="entry name" value="Creatinase/aminopeptidase-like"/>
</dbReference>
<comment type="catalytic activity">
    <reaction evidence="1">
        <text>Release of any N-terminal amino acid, including proline, that is linked to proline, even from a dipeptide or tripeptide.</text>
        <dbReference type="EC" id="3.4.11.9"/>
    </reaction>
</comment>
<dbReference type="EMBL" id="JACXWA010000025">
    <property type="protein sequence ID" value="MBD3870048.1"/>
    <property type="molecule type" value="Genomic_DNA"/>
</dbReference>
<dbReference type="Gene3D" id="3.40.350.10">
    <property type="entry name" value="Creatinase/prolidase N-terminal domain"/>
    <property type="match status" value="1"/>
</dbReference>
<evidence type="ECO:0000256" key="2">
    <source>
        <dbReference type="ARBA" id="ARBA00001936"/>
    </source>
</evidence>
<dbReference type="EC" id="3.4.11.9" evidence="4"/>
<comment type="caution">
    <text evidence="9">The sequence shown here is derived from an EMBL/GenBank/DDBJ whole genome shotgun (WGS) entry which is preliminary data.</text>
</comment>
<comment type="cofactor">
    <cofactor evidence="2">
        <name>Mn(2+)</name>
        <dbReference type="ChEBI" id="CHEBI:29035"/>
    </cofactor>
</comment>
<feature type="domain" description="Aminopeptidase P N-terminal" evidence="8">
    <location>
        <begin position="16"/>
        <end position="161"/>
    </location>
</feature>
<evidence type="ECO:0000313" key="9">
    <source>
        <dbReference type="EMBL" id="MBD3870048.1"/>
    </source>
</evidence>
<dbReference type="Gene3D" id="3.90.230.10">
    <property type="entry name" value="Creatinase/methionine aminopeptidase superfamily"/>
    <property type="match status" value="1"/>
</dbReference>
<gene>
    <name evidence="9" type="ORF">IFJ97_01655</name>
</gene>
<dbReference type="AlphaFoldDB" id="A0A8J7CN03"/>
<sequence>MASKDMRGGNYAAELQPKEIYKDRRRRLLERVGEGMVVMWGAGDDRGYGDVGTFRQSSSFFYLTGVELPNAVIVIRPGEGGDLLFLPPRNPNVERWTGPKWGPGEDTAAELGFDEVLSTQPSEIVLDARRRPVPGFEGRLHGWLSEPGAVLWTELPAVSSGAVLPPTHRFLSAMRDRVPTFSVRDIGEHMTALRSIKDSGEIDLMRKAIDISIEGQLRAARTIRPGIGEGVIDGAVYAAFREGGAEGLAFPSIVGSGYNATTLHYDQNVGTCDDGELVVVDIGARYGYYCGDLTRTYPANGRFTERQREIYDLVLEGHDRAAEATRPGVTVFDLRKIVYGVFEDSSVRDSNGDSLGQYFIHGLGHPLGLDAHDPGADETPLEPGMVITNEPGIYLPDEELGVRIENDFLITADGAENLSADLPMKTDEIERLMRGD</sequence>
<dbReference type="GO" id="GO:0030145">
    <property type="term" value="F:manganese ion binding"/>
    <property type="evidence" value="ECO:0007669"/>
    <property type="project" value="InterPro"/>
</dbReference>
<dbReference type="PANTHER" id="PTHR43226:SF4">
    <property type="entry name" value="XAA-PRO AMINOPEPTIDASE 3"/>
    <property type="match status" value="1"/>
</dbReference>
<accession>A0A8J7CN03</accession>
<dbReference type="GO" id="GO:0006508">
    <property type="term" value="P:proteolysis"/>
    <property type="evidence" value="ECO:0007669"/>
    <property type="project" value="TreeGrafter"/>
</dbReference>
<keyword evidence="7" id="KW-0464">Manganese</keyword>
<dbReference type="SMART" id="SM01011">
    <property type="entry name" value="AMP_N"/>
    <property type="match status" value="1"/>
</dbReference>
<dbReference type="GO" id="GO:0070006">
    <property type="term" value="F:metalloaminopeptidase activity"/>
    <property type="evidence" value="ECO:0007669"/>
    <property type="project" value="InterPro"/>
</dbReference>
<reference evidence="9 10" key="1">
    <citation type="submission" date="2020-08" db="EMBL/GenBank/DDBJ databases">
        <title>Acidobacteriota in marine sediments use diverse sulfur dissimilation pathways.</title>
        <authorList>
            <person name="Wasmund K."/>
        </authorList>
    </citation>
    <scope>NUCLEOTIDE SEQUENCE [LARGE SCALE GENOMIC DNA]</scope>
    <source>
        <strain evidence="9">MAG AM3-A</strain>
    </source>
</reference>
<dbReference type="Pfam" id="PF05195">
    <property type="entry name" value="AMP_N"/>
    <property type="match status" value="1"/>
</dbReference>
<dbReference type="Pfam" id="PF00557">
    <property type="entry name" value="Peptidase_M24"/>
    <property type="match status" value="1"/>
</dbReference>
<keyword evidence="6" id="KW-0378">Hydrolase</keyword>
<dbReference type="SUPFAM" id="SSF53092">
    <property type="entry name" value="Creatinase/prolidase N-terminal domain"/>
    <property type="match status" value="1"/>
</dbReference>